<reference evidence="4 5" key="1">
    <citation type="submission" date="2014-06" db="EMBL/GenBank/DDBJ databases">
        <title>Functional and comparative genomic analyses of the Drosophila gut microbiota identify candidate symbiosis factors.</title>
        <authorList>
            <person name="Newell P.D."/>
            <person name="Chaston J.M."/>
            <person name="Douglas A.E."/>
        </authorList>
    </citation>
    <scope>NUCLEOTIDE SEQUENCE [LARGE SCALE GENOMIC DNA]</scope>
    <source>
        <strain evidence="4 5">DmCS_006</strain>
    </source>
</reference>
<evidence type="ECO:0000256" key="1">
    <source>
        <dbReference type="ARBA" id="ARBA00017693"/>
    </source>
</evidence>
<dbReference type="SUPFAM" id="SSF110069">
    <property type="entry name" value="ApaG-like"/>
    <property type="match status" value="1"/>
</dbReference>
<accession>A0A094ZNN5</accession>
<name>A0A094ZNN5_9PROT</name>
<organism evidence="4 5">
    <name type="scientific">Acetobacter tropicalis</name>
    <dbReference type="NCBI Taxonomy" id="104102"/>
    <lineage>
        <taxon>Bacteria</taxon>
        <taxon>Pseudomonadati</taxon>
        <taxon>Pseudomonadota</taxon>
        <taxon>Alphaproteobacteria</taxon>
        <taxon>Acetobacterales</taxon>
        <taxon>Acetobacteraceae</taxon>
        <taxon>Acetobacter</taxon>
    </lineage>
</organism>
<dbReference type="AlphaFoldDB" id="A0A094ZNN5"/>
<dbReference type="PATRIC" id="fig|104102.7.peg.1492"/>
<dbReference type="PANTHER" id="PTHR14289:SF16">
    <property type="entry name" value="POLYMERASE DELTA-INTERACTING PROTEIN 2"/>
    <property type="match status" value="1"/>
</dbReference>
<dbReference type="STRING" id="104102.AtDm6_1508"/>
<comment type="caution">
    <text evidence="4">The sequence shown here is derived from an EMBL/GenBank/DDBJ whole genome shotgun (WGS) entry which is preliminary data.</text>
</comment>
<protein>
    <recommendedName>
        <fullName evidence="1 2">Protein ApaG</fullName>
    </recommendedName>
</protein>
<evidence type="ECO:0000313" key="5">
    <source>
        <dbReference type="Proteomes" id="UP000029448"/>
    </source>
</evidence>
<dbReference type="PANTHER" id="PTHR14289">
    <property type="entry name" value="F-BOX ONLY PROTEIN 3"/>
    <property type="match status" value="1"/>
</dbReference>
<dbReference type="EMBL" id="JOKM01000054">
    <property type="protein sequence ID" value="KGB23876.1"/>
    <property type="molecule type" value="Genomic_DNA"/>
</dbReference>
<gene>
    <name evidence="2" type="primary">apaG</name>
    <name evidence="4" type="ORF">AtDm6_1508</name>
</gene>
<keyword evidence="5" id="KW-1185">Reference proteome</keyword>
<evidence type="ECO:0000313" key="4">
    <source>
        <dbReference type="EMBL" id="KGB23876.1"/>
    </source>
</evidence>
<dbReference type="GO" id="GO:0070987">
    <property type="term" value="P:error-free translesion synthesis"/>
    <property type="evidence" value="ECO:0007669"/>
    <property type="project" value="TreeGrafter"/>
</dbReference>
<proteinExistence type="inferred from homology"/>
<dbReference type="Proteomes" id="UP000029448">
    <property type="component" value="Unassembled WGS sequence"/>
</dbReference>
<dbReference type="Gene3D" id="2.60.40.1470">
    <property type="entry name" value="ApaG domain"/>
    <property type="match status" value="1"/>
</dbReference>
<dbReference type="PROSITE" id="PS51087">
    <property type="entry name" value="APAG"/>
    <property type="match status" value="1"/>
</dbReference>
<feature type="domain" description="ApaG" evidence="3">
    <location>
        <begin position="76"/>
        <end position="201"/>
    </location>
</feature>
<dbReference type="HAMAP" id="MF_00791">
    <property type="entry name" value="ApaG"/>
    <property type="match status" value="1"/>
</dbReference>
<evidence type="ECO:0000259" key="3">
    <source>
        <dbReference type="PROSITE" id="PS51087"/>
    </source>
</evidence>
<dbReference type="InterPro" id="IPR023065">
    <property type="entry name" value="Uncharacterised_ApaG"/>
</dbReference>
<dbReference type="Pfam" id="PF04379">
    <property type="entry name" value="DUF525"/>
    <property type="match status" value="1"/>
</dbReference>
<dbReference type="InterPro" id="IPR036767">
    <property type="entry name" value="ApaG_sf"/>
</dbReference>
<dbReference type="NCBIfam" id="NF003967">
    <property type="entry name" value="PRK05461.1"/>
    <property type="match status" value="1"/>
</dbReference>
<sequence>MAERAQAASLLRVFMIGAKHSCSLFWHCLPLFCAQDTPFHASGAGEPMSDWSASPPMSHDPEDALNELFSSVPAYEAVTEDVRVCVQVFWLPDQSEPDEHMYCWVYRIRIENAGSATVQLTERTWHITDASGRTEYVHGEGVVGEQPVIRPQNGFDYTSGVSLTTAGGFMRGSYHMRDLNSGRRFEIAIPAFSLDSPFQIRQIH</sequence>
<dbReference type="InterPro" id="IPR007474">
    <property type="entry name" value="ApaG_domain"/>
</dbReference>
<evidence type="ECO:0000256" key="2">
    <source>
        <dbReference type="HAMAP-Rule" id="MF_00791"/>
    </source>
</evidence>